<dbReference type="AlphaFoldDB" id="A0A380SAW6"/>
<reference evidence="1 2" key="1">
    <citation type="submission" date="2018-06" db="EMBL/GenBank/DDBJ databases">
        <authorList>
            <consortium name="Pathogen Informatics"/>
            <person name="Doyle S."/>
        </authorList>
    </citation>
    <scope>NUCLEOTIDE SEQUENCE [LARGE SCALE GENOMIC DNA]</scope>
    <source>
        <strain evidence="1 2">NCTC10476</strain>
    </source>
</reference>
<dbReference type="EMBL" id="UHJG01000003">
    <property type="protein sequence ID" value="SUQ37448.1"/>
    <property type="molecule type" value="Genomic_DNA"/>
</dbReference>
<protein>
    <submittedName>
        <fullName evidence="1">Uncharacterized protein</fullName>
    </submittedName>
</protein>
<sequence length="106" mass="11929">MQTVELMDDDFDNFYPVTAAIRDTQTARTNLQTETARLLLKDIFTRIRQAAERGEGLLERAFSVDCPADIQCIGLQFIRACGYKVHPDAFGGLILWADPLHPSDND</sequence>
<dbReference type="GeneID" id="66881286"/>
<dbReference type="Proteomes" id="UP000255169">
    <property type="component" value="Unassembled WGS sequence"/>
</dbReference>
<accession>A0A380SAW6</accession>
<gene>
    <name evidence="1" type="ORF">NCTC10476_03576</name>
</gene>
<evidence type="ECO:0000313" key="1">
    <source>
        <dbReference type="EMBL" id="SUQ37448.1"/>
    </source>
</evidence>
<dbReference type="OrthoDB" id="9863605at2"/>
<evidence type="ECO:0000313" key="2">
    <source>
        <dbReference type="Proteomes" id="UP000255169"/>
    </source>
</evidence>
<name>A0A380SAW6_YERRU</name>
<keyword evidence="2" id="KW-1185">Reference proteome</keyword>
<proteinExistence type="predicted"/>
<organism evidence="1 2">
    <name type="scientific">Yersinia ruckeri</name>
    <dbReference type="NCBI Taxonomy" id="29486"/>
    <lineage>
        <taxon>Bacteria</taxon>
        <taxon>Pseudomonadati</taxon>
        <taxon>Pseudomonadota</taxon>
        <taxon>Gammaproteobacteria</taxon>
        <taxon>Enterobacterales</taxon>
        <taxon>Yersiniaceae</taxon>
        <taxon>Yersinia</taxon>
    </lineage>
</organism>
<dbReference type="RefSeq" id="WP_038251894.1">
    <property type="nucleotide sequence ID" value="NZ_CCYO01000042.1"/>
</dbReference>